<evidence type="ECO:0000313" key="9">
    <source>
        <dbReference type="Proteomes" id="UP000430508"/>
    </source>
</evidence>
<feature type="binding site" evidence="6">
    <location>
        <position position="90"/>
    </location>
    <ligand>
        <name>Mg(2+)</name>
        <dbReference type="ChEBI" id="CHEBI:18420"/>
        <label>2</label>
    </ligand>
</feature>
<dbReference type="InterPro" id="IPR000760">
    <property type="entry name" value="Inositol_monophosphatase-like"/>
</dbReference>
<dbReference type="InterPro" id="IPR033942">
    <property type="entry name" value="IMPase"/>
</dbReference>
<dbReference type="InterPro" id="IPR020550">
    <property type="entry name" value="Inositol_monophosphatase_CS"/>
</dbReference>
<dbReference type="EMBL" id="CP046996">
    <property type="protein sequence ID" value="QHA00885.1"/>
    <property type="molecule type" value="Genomic_DNA"/>
</dbReference>
<name>A0A857DKG7_9FIRM</name>
<dbReference type="GO" id="GO:0007165">
    <property type="term" value="P:signal transduction"/>
    <property type="evidence" value="ECO:0007669"/>
    <property type="project" value="TreeGrafter"/>
</dbReference>
<dbReference type="PROSITE" id="PS00630">
    <property type="entry name" value="IMP_2"/>
    <property type="match status" value="1"/>
</dbReference>
<dbReference type="Gene3D" id="3.30.540.10">
    <property type="entry name" value="Fructose-1,6-Bisphosphatase, subunit A, domain 1"/>
    <property type="match status" value="1"/>
</dbReference>
<sequence>MSDFENILGNVKTWVREVGNLQKKNFRKENLYIETKSTEVDLVTEVDKLSEDYFLKAIQDKYPSHSILSEESGVHQNKDSNYLWIIDPLDGTTNYAQGLPVFAVSVALQYKKKTVLGVVYLPMLDLLFEAVVGQGASLNGKRINVAAKSRLKECLLSTGFPYDQSENPDNNTNYFAFFVPRSRGMRRIGSAAYDLANVAAGIIDGYWELNLSPWDVAAGILLVEEAGGKVALLEKKRGISLIAGNENIVGQIFQGMSSVDQQGIS</sequence>
<organism evidence="8 9">
    <name type="scientific">Dehalobacter restrictus</name>
    <dbReference type="NCBI Taxonomy" id="55583"/>
    <lineage>
        <taxon>Bacteria</taxon>
        <taxon>Bacillati</taxon>
        <taxon>Bacillota</taxon>
        <taxon>Clostridia</taxon>
        <taxon>Eubacteriales</taxon>
        <taxon>Desulfitobacteriaceae</taxon>
        <taxon>Dehalobacter</taxon>
    </lineage>
</organism>
<dbReference type="PANTHER" id="PTHR20854:SF4">
    <property type="entry name" value="INOSITOL-1-MONOPHOSPHATASE-RELATED"/>
    <property type="match status" value="1"/>
</dbReference>
<dbReference type="CDD" id="cd01639">
    <property type="entry name" value="IMPase"/>
    <property type="match status" value="1"/>
</dbReference>
<dbReference type="PRINTS" id="PR01959">
    <property type="entry name" value="SBIMPHPHTASE"/>
</dbReference>
<evidence type="ECO:0000256" key="6">
    <source>
        <dbReference type="PIRSR" id="PIRSR600760-2"/>
    </source>
</evidence>
<feature type="binding site" evidence="6">
    <location>
        <position position="70"/>
    </location>
    <ligand>
        <name>Mg(2+)</name>
        <dbReference type="ChEBI" id="CHEBI:18420"/>
        <label>1</label>
        <note>catalytic</note>
    </ligand>
</feature>
<evidence type="ECO:0000256" key="1">
    <source>
        <dbReference type="ARBA" id="ARBA00001033"/>
    </source>
</evidence>
<dbReference type="EC" id="3.1.3.25" evidence="7"/>
<protein>
    <recommendedName>
        <fullName evidence="7">Inositol-1-monophosphatase</fullName>
        <ecNumber evidence="7">3.1.3.25</ecNumber>
    </recommendedName>
</protein>
<proteinExistence type="inferred from homology"/>
<keyword evidence="5 6" id="KW-0460">Magnesium</keyword>
<dbReference type="GO" id="GO:0008934">
    <property type="term" value="F:inositol monophosphate 1-phosphatase activity"/>
    <property type="evidence" value="ECO:0007669"/>
    <property type="project" value="InterPro"/>
</dbReference>
<comment type="cofactor">
    <cofactor evidence="2 6 7">
        <name>Mg(2+)</name>
        <dbReference type="ChEBI" id="CHEBI:18420"/>
    </cofactor>
</comment>
<dbReference type="PANTHER" id="PTHR20854">
    <property type="entry name" value="INOSITOL MONOPHOSPHATASE"/>
    <property type="match status" value="1"/>
</dbReference>
<evidence type="ECO:0000256" key="2">
    <source>
        <dbReference type="ARBA" id="ARBA00001946"/>
    </source>
</evidence>
<dbReference type="Proteomes" id="UP000430508">
    <property type="component" value="Chromosome"/>
</dbReference>
<dbReference type="AlphaFoldDB" id="A0A857DKG7"/>
<evidence type="ECO:0000256" key="3">
    <source>
        <dbReference type="ARBA" id="ARBA00022723"/>
    </source>
</evidence>
<dbReference type="RefSeq" id="WP_019226320.1">
    <property type="nucleotide sequence ID" value="NZ_CP046996.1"/>
</dbReference>
<dbReference type="Pfam" id="PF00459">
    <property type="entry name" value="Inositol_P"/>
    <property type="match status" value="1"/>
</dbReference>
<dbReference type="GO" id="GO:0046854">
    <property type="term" value="P:phosphatidylinositol phosphate biosynthetic process"/>
    <property type="evidence" value="ECO:0007669"/>
    <property type="project" value="InterPro"/>
</dbReference>
<evidence type="ECO:0000256" key="5">
    <source>
        <dbReference type="ARBA" id="ARBA00022842"/>
    </source>
</evidence>
<gene>
    <name evidence="8" type="ORF">GQ588_09685</name>
</gene>
<comment type="similarity">
    <text evidence="7">Belongs to the inositol monophosphatase superfamily.</text>
</comment>
<dbReference type="FunFam" id="3.30.540.10:FF:000003">
    <property type="entry name" value="Inositol-1-monophosphatase"/>
    <property type="match status" value="1"/>
</dbReference>
<feature type="binding site" evidence="6">
    <location>
        <position position="89"/>
    </location>
    <ligand>
        <name>Mg(2+)</name>
        <dbReference type="ChEBI" id="CHEBI:18420"/>
        <label>1</label>
        <note>catalytic</note>
    </ligand>
</feature>
<reference evidence="8 9" key="1">
    <citation type="submission" date="2019-12" db="EMBL/GenBank/DDBJ databases">
        <title>Sequence classification of anaerobic respiratory reductive dehalogenases: First we see many, then we see few.</title>
        <authorList>
            <person name="Molenda O."/>
            <person name="Puentes Jacome L.A."/>
            <person name="Cao X."/>
            <person name="Nesbo C.L."/>
            <person name="Tang S."/>
            <person name="Morson N."/>
            <person name="Patron J."/>
            <person name="Lomheim L."/>
            <person name="Wishart D.S."/>
            <person name="Edwards E.A."/>
        </authorList>
    </citation>
    <scope>NUCLEOTIDE SEQUENCE [LARGE SCALE GENOMIC DNA]</scope>
    <source>
        <strain evidence="8 9">12DCA</strain>
    </source>
</reference>
<comment type="catalytic activity">
    <reaction evidence="1 7">
        <text>a myo-inositol phosphate + H2O = myo-inositol + phosphate</text>
        <dbReference type="Rhea" id="RHEA:24056"/>
        <dbReference type="ChEBI" id="CHEBI:15377"/>
        <dbReference type="ChEBI" id="CHEBI:17268"/>
        <dbReference type="ChEBI" id="CHEBI:43474"/>
        <dbReference type="ChEBI" id="CHEBI:84139"/>
        <dbReference type="EC" id="3.1.3.25"/>
    </reaction>
</comment>
<keyword evidence="3 6" id="KW-0479">Metal-binding</keyword>
<dbReference type="Gene3D" id="3.40.190.80">
    <property type="match status" value="1"/>
</dbReference>
<feature type="binding site" evidence="6">
    <location>
        <position position="215"/>
    </location>
    <ligand>
        <name>Mg(2+)</name>
        <dbReference type="ChEBI" id="CHEBI:18420"/>
        <label>1</label>
        <note>catalytic</note>
    </ligand>
</feature>
<dbReference type="GO" id="GO:0006020">
    <property type="term" value="P:inositol metabolic process"/>
    <property type="evidence" value="ECO:0007669"/>
    <property type="project" value="TreeGrafter"/>
</dbReference>
<feature type="binding site" evidence="6">
    <location>
        <position position="87"/>
    </location>
    <ligand>
        <name>Mg(2+)</name>
        <dbReference type="ChEBI" id="CHEBI:18420"/>
        <label>1</label>
        <note>catalytic</note>
    </ligand>
</feature>
<dbReference type="PRINTS" id="PR00377">
    <property type="entry name" value="IMPHPHTASES"/>
</dbReference>
<evidence type="ECO:0000313" key="8">
    <source>
        <dbReference type="EMBL" id="QHA00885.1"/>
    </source>
</evidence>
<accession>A0A857DKG7</accession>
<evidence type="ECO:0000256" key="7">
    <source>
        <dbReference type="RuleBase" id="RU364068"/>
    </source>
</evidence>
<dbReference type="GO" id="GO:0046872">
    <property type="term" value="F:metal ion binding"/>
    <property type="evidence" value="ECO:0007669"/>
    <property type="project" value="UniProtKB-KW"/>
</dbReference>
<keyword evidence="4 7" id="KW-0378">Hydrolase</keyword>
<evidence type="ECO:0000256" key="4">
    <source>
        <dbReference type="ARBA" id="ARBA00022801"/>
    </source>
</evidence>
<dbReference type="SUPFAM" id="SSF56655">
    <property type="entry name" value="Carbohydrate phosphatase"/>
    <property type="match status" value="1"/>
</dbReference>
<dbReference type="InterPro" id="IPR022337">
    <property type="entry name" value="Inositol_monophosphatase_SuhB"/>
</dbReference>